<evidence type="ECO:0000256" key="2">
    <source>
        <dbReference type="PROSITE-ProRule" id="PRU00235"/>
    </source>
</evidence>
<keyword evidence="1" id="KW-0677">Repeat</keyword>
<dbReference type="InterPro" id="IPR000210">
    <property type="entry name" value="BTB/POZ_dom"/>
</dbReference>
<dbReference type="PROSITE" id="PS00626">
    <property type="entry name" value="RCC1_2"/>
    <property type="match status" value="1"/>
</dbReference>
<dbReference type="EMBL" id="VSWD01000012">
    <property type="protein sequence ID" value="KAK3086212.1"/>
    <property type="molecule type" value="Genomic_DNA"/>
</dbReference>
<dbReference type="InterPro" id="IPR058923">
    <property type="entry name" value="RCC1-like_dom"/>
</dbReference>
<dbReference type="InterPro" id="IPR051625">
    <property type="entry name" value="Signaling_Regulatory_Domain"/>
</dbReference>
<dbReference type="PANTHER" id="PTHR22872:SF10">
    <property type="entry name" value="ULTRAVIOLET-B RECEPTOR UVR8"/>
    <property type="match status" value="1"/>
</dbReference>
<dbReference type="PRINTS" id="PR00633">
    <property type="entry name" value="RCCNDNSATION"/>
</dbReference>
<dbReference type="PANTHER" id="PTHR22872">
    <property type="entry name" value="BTK-BINDING PROTEIN-RELATED"/>
    <property type="match status" value="1"/>
</dbReference>
<dbReference type="SUPFAM" id="SSF54695">
    <property type="entry name" value="POZ domain"/>
    <property type="match status" value="1"/>
</dbReference>
<feature type="repeat" description="RCC1" evidence="2">
    <location>
        <begin position="41"/>
        <end position="92"/>
    </location>
</feature>
<evidence type="ECO:0000256" key="1">
    <source>
        <dbReference type="ARBA" id="ARBA00022737"/>
    </source>
</evidence>
<dbReference type="SMART" id="SM00225">
    <property type="entry name" value="BTB"/>
    <property type="match status" value="1"/>
</dbReference>
<dbReference type="InterPro" id="IPR011333">
    <property type="entry name" value="SKP1/BTB/POZ_sf"/>
</dbReference>
<dbReference type="InterPro" id="IPR009091">
    <property type="entry name" value="RCC1/BLIP-II"/>
</dbReference>
<feature type="repeat" description="RCC1" evidence="2">
    <location>
        <begin position="147"/>
        <end position="199"/>
    </location>
</feature>
<feature type="repeat" description="RCC1" evidence="2">
    <location>
        <begin position="252"/>
        <end position="302"/>
    </location>
</feature>
<keyword evidence="5" id="KW-1185">Reference proteome</keyword>
<dbReference type="Pfam" id="PF25390">
    <property type="entry name" value="WD40_RLD"/>
    <property type="match status" value="1"/>
</dbReference>
<dbReference type="AlphaFoldDB" id="A0AA88XRK1"/>
<dbReference type="Gene3D" id="3.30.710.10">
    <property type="entry name" value="Potassium Channel Kv1.1, Chain A"/>
    <property type="match status" value="1"/>
</dbReference>
<dbReference type="CDD" id="cd18498">
    <property type="entry name" value="BACK_RCBTB1_2"/>
    <property type="match status" value="1"/>
</dbReference>
<reference evidence="4" key="1">
    <citation type="submission" date="2019-08" db="EMBL/GenBank/DDBJ databases">
        <title>The improved chromosome-level genome for the pearl oyster Pinctada fucata martensii using PacBio sequencing and Hi-C.</title>
        <authorList>
            <person name="Zheng Z."/>
        </authorList>
    </citation>
    <scope>NUCLEOTIDE SEQUENCE</scope>
    <source>
        <strain evidence="4">ZZ-2019</strain>
        <tissue evidence="4">Adductor muscle</tissue>
    </source>
</reference>
<organism evidence="4 5">
    <name type="scientific">Pinctada imbricata</name>
    <name type="common">Atlantic pearl-oyster</name>
    <name type="synonym">Pinctada martensii</name>
    <dbReference type="NCBI Taxonomy" id="66713"/>
    <lineage>
        <taxon>Eukaryota</taxon>
        <taxon>Metazoa</taxon>
        <taxon>Spiralia</taxon>
        <taxon>Lophotrochozoa</taxon>
        <taxon>Mollusca</taxon>
        <taxon>Bivalvia</taxon>
        <taxon>Autobranchia</taxon>
        <taxon>Pteriomorphia</taxon>
        <taxon>Pterioida</taxon>
        <taxon>Pterioidea</taxon>
        <taxon>Pteriidae</taxon>
        <taxon>Pinctada</taxon>
    </lineage>
</organism>
<comment type="caution">
    <text evidence="4">The sequence shown here is derived from an EMBL/GenBank/DDBJ whole genome shotgun (WGS) entry which is preliminary data.</text>
</comment>
<dbReference type="Pfam" id="PF00651">
    <property type="entry name" value="BTB"/>
    <property type="match status" value="1"/>
</dbReference>
<gene>
    <name evidence="4" type="ORF">FSP39_015293</name>
</gene>
<evidence type="ECO:0000313" key="4">
    <source>
        <dbReference type="EMBL" id="KAK3086212.1"/>
    </source>
</evidence>
<dbReference type="Pfam" id="PF00415">
    <property type="entry name" value="RCC1"/>
    <property type="match status" value="1"/>
</dbReference>
<dbReference type="CDD" id="cd18298">
    <property type="entry name" value="BTB_POZ_RCBTB1_2"/>
    <property type="match status" value="1"/>
</dbReference>
<proteinExistence type="predicted"/>
<evidence type="ECO:0000259" key="3">
    <source>
        <dbReference type="PROSITE" id="PS50097"/>
    </source>
</evidence>
<dbReference type="InterPro" id="IPR000408">
    <property type="entry name" value="Reg_chr_condens"/>
</dbReference>
<name>A0AA88XRK1_PINIB</name>
<feature type="domain" description="BTB" evidence="3">
    <location>
        <begin position="370"/>
        <end position="437"/>
    </location>
</feature>
<sequence>MVDANKWPIFSILSYEELVKIKRICVFGSSGNEALYIDDEDDVYAIGSNCSSCLGLGDTHSSFEPRKVEALCKKKIMDIAFGSGPHVLAVSSTGDMYSWGHNGYCQLGNGGSSQGLAPVLITANLQGKKILKVACGSHHSLALSQEGEIYAWGQNNCGQVGSGTTTNQPTPRKVMAVIGTKVASSIACGQTSSMALMENGEVYGWGYNGNGQLGLGNNVNQPNPCRVQQLQNIIICQLACGYAHTLALSDEGVLYTWGANSYGQLGTGNKANQVSPSKVVVNGDRLVEIAASHYAHISAAMTETGRVYMWGQCRGQSLTSPFLTRFQCTDDVFAAFSAPLVTWRTYCVDKMQGAQIAECIAKSFDDSNTSDIKFVVEGKDIHVHKSILKIRCEHFRSMFQSCWDEDEKDSIEINQYPYTVYRAFLEYLYTDQVQLKPEQAIGLLDLANAYCEPTLKQHCEKIIKKGITTENVAMLYAAAIKFEAKELEGFCFRFALNHMTAVTQTEAFGHLDECVVKEFIKKAALSGAFRY</sequence>
<accession>A0AA88XRK1</accession>
<protein>
    <recommendedName>
        <fullName evidence="3">BTB domain-containing protein</fullName>
    </recommendedName>
</protein>
<feature type="repeat" description="RCC1" evidence="2">
    <location>
        <begin position="200"/>
        <end position="251"/>
    </location>
</feature>
<dbReference type="Gene3D" id="2.130.10.30">
    <property type="entry name" value="Regulator of chromosome condensation 1/beta-lactamase-inhibitor protein II"/>
    <property type="match status" value="2"/>
</dbReference>
<dbReference type="Proteomes" id="UP001186944">
    <property type="component" value="Unassembled WGS sequence"/>
</dbReference>
<dbReference type="PROSITE" id="PS50012">
    <property type="entry name" value="RCC1_3"/>
    <property type="match status" value="5"/>
</dbReference>
<dbReference type="SUPFAM" id="SSF50985">
    <property type="entry name" value="RCC1/BLIP-II"/>
    <property type="match status" value="1"/>
</dbReference>
<feature type="repeat" description="RCC1" evidence="2">
    <location>
        <begin position="94"/>
        <end position="146"/>
    </location>
</feature>
<dbReference type="PROSITE" id="PS50097">
    <property type="entry name" value="BTB"/>
    <property type="match status" value="1"/>
</dbReference>
<evidence type="ECO:0000313" key="5">
    <source>
        <dbReference type="Proteomes" id="UP001186944"/>
    </source>
</evidence>